<sequence length="247" mass="25960">MTPARLWSVVPAVLALSLMLLAALLTGVRAYPALTAAVCPGCYGLQRAAPGLYVERSMTPEDRARLIADVTAARAHLGAVFHDAGPRARLLACATEACNRRLGGRPGASGALAETLSTRLGSVVRLAPRGQSRIIVTHELAHVVLAQRNATTRVITGGLPAWVNEGLAVILSDDPRYLRPGSTPAQRCTAQPRPDLPASPHDWSRRAGADTAIYAEAACAMLIWLDGHGGLAGLPENLPSLPGLARR</sequence>
<organism evidence="2 3">
    <name type="scientific">Rhodobacter ferrooxidans</name>
    <dbReference type="NCBI Taxonomy" id="371731"/>
    <lineage>
        <taxon>Bacteria</taxon>
        <taxon>Pseudomonadati</taxon>
        <taxon>Pseudomonadota</taxon>
        <taxon>Alphaproteobacteria</taxon>
        <taxon>Rhodobacterales</taxon>
        <taxon>Rhodobacter group</taxon>
        <taxon>Rhodobacter</taxon>
    </lineage>
</organism>
<dbReference type="AlphaFoldDB" id="C8S070"/>
<accession>C8S070</accession>
<feature type="region of interest" description="Disordered" evidence="1">
    <location>
        <begin position="181"/>
        <end position="204"/>
    </location>
</feature>
<keyword evidence="3" id="KW-1185">Reference proteome</keyword>
<evidence type="ECO:0000313" key="3">
    <source>
        <dbReference type="Proteomes" id="UP000010121"/>
    </source>
</evidence>
<dbReference type="OrthoDB" id="43895at2"/>
<protein>
    <submittedName>
        <fullName evidence="2">Uncharacterized protein</fullName>
    </submittedName>
</protein>
<dbReference type="Proteomes" id="UP000010121">
    <property type="component" value="Unassembled WGS sequence"/>
</dbReference>
<dbReference type="RefSeq" id="WP_008029524.1">
    <property type="nucleotide sequence ID" value="NZ_ACYY01000007.1"/>
</dbReference>
<evidence type="ECO:0000313" key="2">
    <source>
        <dbReference type="EMBL" id="EEW25679.1"/>
    </source>
</evidence>
<reference evidence="2 3" key="1">
    <citation type="submission" date="2009-08" db="EMBL/GenBank/DDBJ databases">
        <title>The draft genome of Rhodobacter sp. SW2.</title>
        <authorList>
            <consortium name="US DOE Joint Genome Institute (JGI-PGF)"/>
            <person name="Lucas S."/>
            <person name="Copeland A."/>
            <person name="Lapidus A."/>
            <person name="Glavina del Rio T."/>
            <person name="Tice H."/>
            <person name="Bruce D."/>
            <person name="Goodwin L."/>
            <person name="Pitluck S."/>
            <person name="Larimer F."/>
            <person name="Land M.L."/>
            <person name="Hauser L."/>
            <person name="Emerson D."/>
        </authorList>
    </citation>
    <scope>NUCLEOTIDE SEQUENCE [LARGE SCALE GENOMIC DNA]</scope>
    <source>
        <strain evidence="2 3">SW2</strain>
    </source>
</reference>
<dbReference type="eggNOG" id="ENOG50313NS">
    <property type="taxonomic scope" value="Bacteria"/>
</dbReference>
<gene>
    <name evidence="2" type="ORF">Rsw2DRAFT_1448</name>
</gene>
<dbReference type="STRING" id="371731.Rsw2DRAFT_1448"/>
<comment type="caution">
    <text evidence="2">The sequence shown here is derived from an EMBL/GenBank/DDBJ whole genome shotgun (WGS) entry which is preliminary data.</text>
</comment>
<dbReference type="EMBL" id="ACYY01000007">
    <property type="protein sequence ID" value="EEW25679.1"/>
    <property type="molecule type" value="Genomic_DNA"/>
</dbReference>
<name>C8S070_9RHOB</name>
<proteinExistence type="predicted"/>
<evidence type="ECO:0000256" key="1">
    <source>
        <dbReference type="SAM" id="MobiDB-lite"/>
    </source>
</evidence>